<protein>
    <recommendedName>
        <fullName evidence="1">HEAT repeat-containing protein 1</fullName>
    </recommendedName>
</protein>
<evidence type="ECO:0000256" key="1">
    <source>
        <dbReference type="RuleBase" id="RU367065"/>
    </source>
</evidence>
<dbReference type="PANTHER" id="PTHR13457">
    <property type="entry name" value="BAP28"/>
    <property type="match status" value="1"/>
</dbReference>
<dbReference type="EMBL" id="HE575322">
    <property type="protein sequence ID" value="CCC92692.1"/>
    <property type="molecule type" value="Genomic_DNA"/>
</dbReference>
<dbReference type="GO" id="GO:0000462">
    <property type="term" value="P:maturation of SSU-rRNA from tricistronic rRNA transcript (SSU-rRNA, 5.8S rRNA, LSU-rRNA)"/>
    <property type="evidence" value="ECO:0007669"/>
    <property type="project" value="TreeGrafter"/>
</dbReference>
<dbReference type="GO" id="GO:0032040">
    <property type="term" value="C:small-subunit processome"/>
    <property type="evidence" value="ECO:0007669"/>
    <property type="project" value="TreeGrafter"/>
</dbReference>
<name>G0UTH8_TRYCI</name>
<comment type="function">
    <text evidence="1">Involved in nucleolar processing of pre-18S ribosomal RNA.</text>
</comment>
<dbReference type="GO" id="GO:0034455">
    <property type="term" value="C:t-UTP complex"/>
    <property type="evidence" value="ECO:0007669"/>
    <property type="project" value="TreeGrafter"/>
</dbReference>
<reference evidence="2" key="1">
    <citation type="journal article" date="2012" name="Proc. Natl. Acad. Sci. U.S.A.">
        <title>Antigenic diversity is generated by distinct evolutionary mechanisms in African trypanosome species.</title>
        <authorList>
            <person name="Jackson A.P."/>
            <person name="Berry A."/>
            <person name="Aslett M."/>
            <person name="Allison H.C."/>
            <person name="Burton P."/>
            <person name="Vavrova-Anderson J."/>
            <person name="Brown R."/>
            <person name="Browne H."/>
            <person name="Corton N."/>
            <person name="Hauser H."/>
            <person name="Gamble J."/>
            <person name="Gilderthorp R."/>
            <person name="Marcello L."/>
            <person name="McQuillan J."/>
            <person name="Otto T.D."/>
            <person name="Quail M.A."/>
            <person name="Sanders M.J."/>
            <person name="van Tonder A."/>
            <person name="Ginger M.L."/>
            <person name="Field M.C."/>
            <person name="Barry J.D."/>
            <person name="Hertz-Fowler C."/>
            <person name="Berriman M."/>
        </authorList>
    </citation>
    <scope>NUCLEOTIDE SEQUENCE</scope>
    <source>
        <strain evidence="2">IL3000</strain>
    </source>
</reference>
<organism evidence="2">
    <name type="scientific">Trypanosoma congolense (strain IL3000)</name>
    <dbReference type="NCBI Taxonomy" id="1068625"/>
    <lineage>
        <taxon>Eukaryota</taxon>
        <taxon>Discoba</taxon>
        <taxon>Euglenozoa</taxon>
        <taxon>Kinetoplastea</taxon>
        <taxon>Metakinetoplastina</taxon>
        <taxon>Trypanosomatida</taxon>
        <taxon>Trypanosomatidae</taxon>
        <taxon>Trypanosoma</taxon>
        <taxon>Nannomonas</taxon>
    </lineage>
</organism>
<comment type="similarity">
    <text evidence="1">Belongs to the HEATR1/UTP10 family.</text>
</comment>
<dbReference type="AlphaFoldDB" id="G0UTH8"/>
<comment type="subcellular location">
    <subcellularLocation>
        <location evidence="1">Nucleus</location>
        <location evidence="1">Nucleolus</location>
    </subcellularLocation>
</comment>
<proteinExistence type="inferred from homology"/>
<accession>G0UTH8</accession>
<gene>
    <name evidence="2" type="ORF">TCIL3000_9_870</name>
</gene>
<evidence type="ECO:0000313" key="2">
    <source>
        <dbReference type="EMBL" id="CCC92692.1"/>
    </source>
</evidence>
<dbReference type="InterPro" id="IPR040191">
    <property type="entry name" value="UTP10"/>
</dbReference>
<keyword evidence="1" id="KW-0690">Ribosome biogenesis</keyword>
<dbReference type="GO" id="GO:0045943">
    <property type="term" value="P:positive regulation of transcription by RNA polymerase I"/>
    <property type="evidence" value="ECO:0007669"/>
    <property type="project" value="TreeGrafter"/>
</dbReference>
<keyword evidence="1" id="KW-0698">rRNA processing</keyword>
<dbReference type="GO" id="GO:0030686">
    <property type="term" value="C:90S preribosome"/>
    <property type="evidence" value="ECO:0007669"/>
    <property type="project" value="TreeGrafter"/>
</dbReference>
<dbReference type="PANTHER" id="PTHR13457:SF1">
    <property type="entry name" value="HEAT REPEAT-CONTAINING PROTEIN 1"/>
    <property type="match status" value="1"/>
</dbReference>
<keyword evidence="1" id="KW-0539">Nucleus</keyword>
<sequence>MTSLASQLQRLQERPVGDKRLSESFLFTTSESRNFSREQIHLLGVHGLQTLVAIDNRFHPFVEQLFDPHSTRVERKQLSADANRMLNEALEQFLTLLSPHLFITAAHQVFEYLVRVHEVHVYNVAAVLRAFLPYHDHSLFSRALLLLDLRDTGLAFLTTNQENGSPLLREHLVQACAASRKVLQLVCLTLAASVRMRVHNSAANALFVGVAVRLASNPDAEAIWRVLLPFVMEFMSGEVSTVKAPDPCSEKVNGSGEKAWVSDVVRDSGSWKFFRVVRQCVVHLLW</sequence>
<dbReference type="GO" id="GO:0030515">
    <property type="term" value="F:snoRNA binding"/>
    <property type="evidence" value="ECO:0007669"/>
    <property type="project" value="TreeGrafter"/>
</dbReference>
<keyword evidence="1" id="KW-0687">Ribonucleoprotein</keyword>
<dbReference type="VEuPathDB" id="TriTrypDB:TcIL3000_9_870"/>